<evidence type="ECO:0000256" key="1">
    <source>
        <dbReference type="SAM" id="SignalP"/>
    </source>
</evidence>
<feature type="chain" id="PRO_5047117792" evidence="1">
    <location>
        <begin position="22"/>
        <end position="747"/>
    </location>
</feature>
<organism evidence="2 3">
    <name type="scientific">Pendulispora albinea</name>
    <dbReference type="NCBI Taxonomy" id="2741071"/>
    <lineage>
        <taxon>Bacteria</taxon>
        <taxon>Pseudomonadati</taxon>
        <taxon>Myxococcota</taxon>
        <taxon>Myxococcia</taxon>
        <taxon>Myxococcales</taxon>
        <taxon>Sorangiineae</taxon>
        <taxon>Pendulisporaceae</taxon>
        <taxon>Pendulispora</taxon>
    </lineage>
</organism>
<sequence>MIRRTASQRRWSLRFPSQALALAALTQGIVHCSIQRDSAPPAEGDSAAVDSVIQGKGTVDAAWLRARKNEYLRFATRTPDGLGNPVTLLAHVARARLDPPYQLPPIPASVVDSELAKMAALNDGRDFIAIYLLNVLYGYGDQASFPPEVRLKIENALADFKFWYTEPTPDGKKDEAYYWTENHQAIFATIEYLVGQRLPERALGTDRRPGKEHAADARERLLRWIDQHFRYGFAEWHSNVYYQKDIVPLLTLVEYANDAELRTKASMVLDLLFVDLGLHTFRDAFGVTHGRSYKKDKMMSTDEDTWGLTKIVFNRSKYDFDTGDPGATVFAATTRYRLPEIVRRVGLDPRPVVDREHIGLTIPEALPVEQNPQAPGGFSFTNPKDYTVWTGMGAYITWPVLPLTVQMANQYNLWDKPPFNQFELFRYQDPAVSQQLTAGYTAILNFGLLQGVDTYTYRTGDSMLSSAVDYRKGTFNNQMHSWQATFDARALVFTNHPFRPLAQSGDWLDDPEEGGYWNGEATAPRSAQHKNVAIHIYAPQYPQQNPPPLEYYHYEPYTHAYFPQDYFDEVVQKGQWTFGRFGSGYVALYSHRPAAYKIYNGTTEATGGRVKPFDLIANGGADNVWLVEVGRQADSGSFEQFQQRILAAKVDITSRGPGKPTGESDGFDVSYASPSQGLVTFGWEAPLVVNGQNVELHPTDRYDNRYGRTPGNSNTVDVRDGDYWLHLDIAKGERILCGPSLAAGEDP</sequence>
<gene>
    <name evidence="2" type="ORF">LZC94_40385</name>
</gene>
<reference evidence="2 3" key="1">
    <citation type="submission" date="2021-12" db="EMBL/GenBank/DDBJ databases">
        <title>Discovery of the Pendulisporaceae a myxobacterial family with distinct sporulation behavior and unique specialized metabolism.</title>
        <authorList>
            <person name="Garcia R."/>
            <person name="Popoff A."/>
            <person name="Bader C.D."/>
            <person name="Loehr J."/>
            <person name="Walesch S."/>
            <person name="Walt C."/>
            <person name="Boldt J."/>
            <person name="Bunk B."/>
            <person name="Haeckl F.J.F.P.J."/>
            <person name="Gunesch A.P."/>
            <person name="Birkelbach J."/>
            <person name="Nuebel U."/>
            <person name="Pietschmann T."/>
            <person name="Bach T."/>
            <person name="Mueller R."/>
        </authorList>
    </citation>
    <scope>NUCLEOTIDE SEQUENCE [LARGE SCALE GENOMIC DNA]</scope>
    <source>
        <strain evidence="2 3">MSr11954</strain>
    </source>
</reference>
<evidence type="ECO:0000313" key="3">
    <source>
        <dbReference type="Proteomes" id="UP001370348"/>
    </source>
</evidence>
<protein>
    <submittedName>
        <fullName evidence="2">Uncharacterized protein</fullName>
    </submittedName>
</protein>
<accession>A0ABZ2LT21</accession>
<name>A0ABZ2LT21_9BACT</name>
<dbReference type="Proteomes" id="UP001370348">
    <property type="component" value="Chromosome"/>
</dbReference>
<keyword evidence="3" id="KW-1185">Reference proteome</keyword>
<keyword evidence="1" id="KW-0732">Signal</keyword>
<dbReference type="RefSeq" id="WP_394823694.1">
    <property type="nucleotide sequence ID" value="NZ_CP089984.1"/>
</dbReference>
<evidence type="ECO:0000313" key="2">
    <source>
        <dbReference type="EMBL" id="WXB14076.1"/>
    </source>
</evidence>
<dbReference type="EMBL" id="CP089984">
    <property type="protein sequence ID" value="WXB14076.1"/>
    <property type="molecule type" value="Genomic_DNA"/>
</dbReference>
<proteinExistence type="predicted"/>
<feature type="signal peptide" evidence="1">
    <location>
        <begin position="1"/>
        <end position="21"/>
    </location>
</feature>